<accession>A0A940XIA5</accession>
<evidence type="ECO:0000313" key="4">
    <source>
        <dbReference type="Proteomes" id="UP000677875"/>
    </source>
</evidence>
<dbReference type="SUPFAM" id="SSF52402">
    <property type="entry name" value="Adenine nucleotide alpha hydrolases-like"/>
    <property type="match status" value="1"/>
</dbReference>
<reference evidence="3" key="1">
    <citation type="submission" date="2021-04" db="EMBL/GenBank/DDBJ databases">
        <title>Genome seq and assembly of Streptomyces sp. RG38.</title>
        <authorList>
            <person name="Chhetri G."/>
        </authorList>
    </citation>
    <scope>NUCLEOTIDE SEQUENCE</scope>
    <source>
        <strain evidence="3">RG38</strain>
    </source>
</reference>
<dbReference type="InterPro" id="IPR006016">
    <property type="entry name" value="UspA"/>
</dbReference>
<organism evidence="3 4">
    <name type="scientific">Streptomyces tagetis</name>
    <dbReference type="NCBI Taxonomy" id="2820809"/>
    <lineage>
        <taxon>Bacteria</taxon>
        <taxon>Bacillati</taxon>
        <taxon>Actinomycetota</taxon>
        <taxon>Actinomycetes</taxon>
        <taxon>Kitasatosporales</taxon>
        <taxon>Streptomycetaceae</taxon>
        <taxon>Streptomyces</taxon>
    </lineage>
</organism>
<feature type="region of interest" description="Disordered" evidence="1">
    <location>
        <begin position="38"/>
        <end position="64"/>
    </location>
</feature>
<dbReference type="AlphaFoldDB" id="A0A940XIA5"/>
<protein>
    <submittedName>
        <fullName evidence="3">Universal stress protein</fullName>
    </submittedName>
</protein>
<dbReference type="InterPro" id="IPR014729">
    <property type="entry name" value="Rossmann-like_a/b/a_fold"/>
</dbReference>
<dbReference type="Gene3D" id="3.40.50.620">
    <property type="entry name" value="HUPs"/>
    <property type="match status" value="1"/>
</dbReference>
<feature type="domain" description="UspA" evidence="2">
    <location>
        <begin position="16"/>
        <end position="108"/>
    </location>
</feature>
<dbReference type="EMBL" id="JAGPNL010000001">
    <property type="protein sequence ID" value="MBQ0825065.1"/>
    <property type="molecule type" value="Genomic_DNA"/>
</dbReference>
<evidence type="ECO:0000313" key="3">
    <source>
        <dbReference type="EMBL" id="MBQ0825065.1"/>
    </source>
</evidence>
<dbReference type="Proteomes" id="UP000677875">
    <property type="component" value="Unassembled WGS sequence"/>
</dbReference>
<keyword evidence="4" id="KW-1185">Reference proteome</keyword>
<dbReference type="Pfam" id="PF00582">
    <property type="entry name" value="Usp"/>
    <property type="match status" value="1"/>
</dbReference>
<evidence type="ECO:0000256" key="1">
    <source>
        <dbReference type="SAM" id="MobiDB-lite"/>
    </source>
</evidence>
<evidence type="ECO:0000259" key="2">
    <source>
        <dbReference type="Pfam" id="PF00582"/>
    </source>
</evidence>
<comment type="caution">
    <text evidence="3">The sequence shown here is derived from an EMBL/GenBank/DDBJ whole genome shotgun (WGS) entry which is preliminary data.</text>
</comment>
<gene>
    <name evidence="3" type="ORF">J5Y05_00845</name>
</gene>
<proteinExistence type="predicted"/>
<sequence length="109" mass="11231">MARQVGLGLGEGTNAVPVTSAIQKAQARGCDLVVVHARSGQETRQDSPGLGGSQAAQALPGAAVPDRAALERSVAVHRRVVDGPTRHALLRAADHADLLVLGVRHRHGA</sequence>
<name>A0A940XIA5_9ACTN</name>